<keyword evidence="8" id="KW-1185">Reference proteome</keyword>
<sequence>MASQPAKCSNPECPTPVSESESPSLQRCSRCRTISYCSRDCQVAHWSVHKPACTRPNYIIQFHLHPEHIDNPSVIRTLSCPANATFYQLHQALQAAFGWASSTRNMT</sequence>
<dbReference type="SUPFAM" id="SSF159941">
    <property type="entry name" value="MM3350-like"/>
    <property type="match status" value="1"/>
</dbReference>
<evidence type="ECO:0000256" key="1">
    <source>
        <dbReference type="ARBA" id="ARBA00022723"/>
    </source>
</evidence>
<dbReference type="InterPro" id="IPR024047">
    <property type="entry name" value="MM3350-like_sf"/>
</dbReference>
<evidence type="ECO:0000256" key="2">
    <source>
        <dbReference type="ARBA" id="ARBA00022771"/>
    </source>
</evidence>
<dbReference type="InterPro" id="IPR002893">
    <property type="entry name" value="Znf_MYND"/>
</dbReference>
<dbReference type="InterPro" id="IPR012912">
    <property type="entry name" value="Plasmid_pRiA4b_Orf3-like"/>
</dbReference>
<evidence type="ECO:0000313" key="8">
    <source>
        <dbReference type="Proteomes" id="UP001302812"/>
    </source>
</evidence>
<reference evidence="7" key="2">
    <citation type="submission" date="2023-05" db="EMBL/GenBank/DDBJ databases">
        <authorList>
            <consortium name="Lawrence Berkeley National Laboratory"/>
            <person name="Steindorff A."/>
            <person name="Hensen N."/>
            <person name="Bonometti L."/>
            <person name="Westerberg I."/>
            <person name="Brannstrom I.O."/>
            <person name="Guillou S."/>
            <person name="Cros-Aarteil S."/>
            <person name="Calhoun S."/>
            <person name="Haridas S."/>
            <person name="Kuo A."/>
            <person name="Mondo S."/>
            <person name="Pangilinan J."/>
            <person name="Riley R."/>
            <person name="Labutti K."/>
            <person name="Andreopoulos B."/>
            <person name="Lipzen A."/>
            <person name="Chen C."/>
            <person name="Yanf M."/>
            <person name="Daum C."/>
            <person name="Ng V."/>
            <person name="Clum A."/>
            <person name="Ohm R."/>
            <person name="Martin F."/>
            <person name="Silar P."/>
            <person name="Natvig D."/>
            <person name="Lalanne C."/>
            <person name="Gautier V."/>
            <person name="Ament-Velasquez S.L."/>
            <person name="Kruys A."/>
            <person name="Hutchinson M.I."/>
            <person name="Powell A.J."/>
            <person name="Barry K."/>
            <person name="Miller A.N."/>
            <person name="Grigoriev I.V."/>
            <person name="Debuchy R."/>
            <person name="Gladieux P."/>
            <person name="Thoren M.H."/>
            <person name="Johannesson H."/>
        </authorList>
    </citation>
    <scope>NUCLEOTIDE SEQUENCE</scope>
    <source>
        <strain evidence="7">CBS 508.74</strain>
    </source>
</reference>
<keyword evidence="1" id="KW-0479">Metal-binding</keyword>
<dbReference type="SUPFAM" id="SSF144232">
    <property type="entry name" value="HIT/MYND zinc finger-like"/>
    <property type="match status" value="1"/>
</dbReference>
<accession>A0AAN6TLB2</accession>
<organism evidence="7 8">
    <name type="scientific">Canariomyces notabilis</name>
    <dbReference type="NCBI Taxonomy" id="2074819"/>
    <lineage>
        <taxon>Eukaryota</taxon>
        <taxon>Fungi</taxon>
        <taxon>Dikarya</taxon>
        <taxon>Ascomycota</taxon>
        <taxon>Pezizomycotina</taxon>
        <taxon>Sordariomycetes</taxon>
        <taxon>Sordariomycetidae</taxon>
        <taxon>Sordariales</taxon>
        <taxon>Chaetomiaceae</taxon>
        <taxon>Canariomyces</taxon>
    </lineage>
</organism>
<keyword evidence="2 4" id="KW-0863">Zinc-finger</keyword>
<evidence type="ECO:0000256" key="3">
    <source>
        <dbReference type="ARBA" id="ARBA00022833"/>
    </source>
</evidence>
<name>A0AAN6TLB2_9PEZI</name>
<evidence type="ECO:0000256" key="4">
    <source>
        <dbReference type="PROSITE-ProRule" id="PRU00134"/>
    </source>
</evidence>
<dbReference type="GeneID" id="89935094"/>
<proteinExistence type="predicted"/>
<gene>
    <name evidence="7" type="ORF">N656DRAFT_701743</name>
</gene>
<feature type="domain" description="MYND-type" evidence="6">
    <location>
        <begin position="10"/>
        <end position="53"/>
    </location>
</feature>
<evidence type="ECO:0000256" key="5">
    <source>
        <dbReference type="SAM" id="MobiDB-lite"/>
    </source>
</evidence>
<protein>
    <recommendedName>
        <fullName evidence="6">MYND-type domain-containing protein</fullName>
    </recommendedName>
</protein>
<dbReference type="GO" id="GO:0008270">
    <property type="term" value="F:zinc ion binding"/>
    <property type="evidence" value="ECO:0007669"/>
    <property type="project" value="UniProtKB-KW"/>
</dbReference>
<dbReference type="EMBL" id="MU853333">
    <property type="protein sequence ID" value="KAK4116597.1"/>
    <property type="molecule type" value="Genomic_DNA"/>
</dbReference>
<evidence type="ECO:0000259" key="6">
    <source>
        <dbReference type="PROSITE" id="PS50865"/>
    </source>
</evidence>
<dbReference type="Proteomes" id="UP001302812">
    <property type="component" value="Unassembled WGS sequence"/>
</dbReference>
<dbReference type="Pfam" id="PF07929">
    <property type="entry name" value="PRiA4_ORF3"/>
    <property type="match status" value="1"/>
</dbReference>
<comment type="caution">
    <text evidence="7">The sequence shown here is derived from an EMBL/GenBank/DDBJ whole genome shotgun (WGS) entry which is preliminary data.</text>
</comment>
<feature type="region of interest" description="Disordered" evidence="5">
    <location>
        <begin position="1"/>
        <end position="23"/>
    </location>
</feature>
<reference evidence="7" key="1">
    <citation type="journal article" date="2023" name="Mol. Phylogenet. Evol.">
        <title>Genome-scale phylogeny and comparative genomics of the fungal order Sordariales.</title>
        <authorList>
            <person name="Hensen N."/>
            <person name="Bonometti L."/>
            <person name="Westerberg I."/>
            <person name="Brannstrom I.O."/>
            <person name="Guillou S."/>
            <person name="Cros-Aarteil S."/>
            <person name="Calhoun S."/>
            <person name="Haridas S."/>
            <person name="Kuo A."/>
            <person name="Mondo S."/>
            <person name="Pangilinan J."/>
            <person name="Riley R."/>
            <person name="LaButti K."/>
            <person name="Andreopoulos B."/>
            <person name="Lipzen A."/>
            <person name="Chen C."/>
            <person name="Yan M."/>
            <person name="Daum C."/>
            <person name="Ng V."/>
            <person name="Clum A."/>
            <person name="Steindorff A."/>
            <person name="Ohm R.A."/>
            <person name="Martin F."/>
            <person name="Silar P."/>
            <person name="Natvig D.O."/>
            <person name="Lalanne C."/>
            <person name="Gautier V."/>
            <person name="Ament-Velasquez S.L."/>
            <person name="Kruys A."/>
            <person name="Hutchinson M.I."/>
            <person name="Powell A.J."/>
            <person name="Barry K."/>
            <person name="Miller A.N."/>
            <person name="Grigoriev I.V."/>
            <person name="Debuchy R."/>
            <person name="Gladieux P."/>
            <person name="Hiltunen Thoren M."/>
            <person name="Johannesson H."/>
        </authorList>
    </citation>
    <scope>NUCLEOTIDE SEQUENCE</scope>
    <source>
        <strain evidence="7">CBS 508.74</strain>
    </source>
</reference>
<dbReference type="Gene3D" id="6.10.140.2220">
    <property type="match status" value="1"/>
</dbReference>
<evidence type="ECO:0000313" key="7">
    <source>
        <dbReference type="EMBL" id="KAK4116597.1"/>
    </source>
</evidence>
<dbReference type="Pfam" id="PF01753">
    <property type="entry name" value="zf-MYND"/>
    <property type="match status" value="1"/>
</dbReference>
<dbReference type="PROSITE" id="PS50865">
    <property type="entry name" value="ZF_MYND_2"/>
    <property type="match status" value="1"/>
</dbReference>
<dbReference type="RefSeq" id="XP_064674167.1">
    <property type="nucleotide sequence ID" value="XM_064810969.1"/>
</dbReference>
<dbReference type="AlphaFoldDB" id="A0AAN6TLB2"/>
<keyword evidence="3" id="KW-0862">Zinc</keyword>
<dbReference type="Gene3D" id="3.10.290.30">
    <property type="entry name" value="MM3350-like"/>
    <property type="match status" value="1"/>
</dbReference>